<keyword evidence="6" id="KW-0805">Transcription regulation</keyword>
<dbReference type="Proteomes" id="UP001211907">
    <property type="component" value="Unassembled WGS sequence"/>
</dbReference>
<dbReference type="SMART" id="SM00355">
    <property type="entry name" value="ZnF_C2H2"/>
    <property type="match status" value="2"/>
</dbReference>
<gene>
    <name evidence="12" type="ORF">HK100_012036</name>
</gene>
<dbReference type="PROSITE" id="PS50157">
    <property type="entry name" value="ZINC_FINGER_C2H2_2"/>
    <property type="match status" value="2"/>
</dbReference>
<keyword evidence="7" id="KW-0804">Transcription</keyword>
<comment type="subcellular location">
    <subcellularLocation>
        <location evidence="1">Nucleus</location>
    </subcellularLocation>
</comment>
<evidence type="ECO:0000256" key="6">
    <source>
        <dbReference type="ARBA" id="ARBA00023015"/>
    </source>
</evidence>
<accession>A0AAD5XGJ8</accession>
<dbReference type="FunFam" id="3.30.160.60:FF:001289">
    <property type="entry name" value="Zinc finger protein 574"/>
    <property type="match status" value="1"/>
</dbReference>
<evidence type="ECO:0000259" key="11">
    <source>
        <dbReference type="PROSITE" id="PS50157"/>
    </source>
</evidence>
<reference evidence="12" key="1">
    <citation type="submission" date="2020-05" db="EMBL/GenBank/DDBJ databases">
        <title>Phylogenomic resolution of chytrid fungi.</title>
        <authorList>
            <person name="Stajich J.E."/>
            <person name="Amses K."/>
            <person name="Simmons R."/>
            <person name="Seto K."/>
            <person name="Myers J."/>
            <person name="Bonds A."/>
            <person name="Quandt C.A."/>
            <person name="Barry K."/>
            <person name="Liu P."/>
            <person name="Grigoriev I."/>
            <person name="Longcore J.E."/>
            <person name="James T.Y."/>
        </authorList>
    </citation>
    <scope>NUCLEOTIDE SEQUENCE</scope>
    <source>
        <strain evidence="12">JEL0513</strain>
    </source>
</reference>
<feature type="compositionally biased region" description="Acidic residues" evidence="10">
    <location>
        <begin position="615"/>
        <end position="624"/>
    </location>
</feature>
<evidence type="ECO:0000256" key="4">
    <source>
        <dbReference type="ARBA" id="ARBA00022771"/>
    </source>
</evidence>
<feature type="region of interest" description="Disordered" evidence="10">
    <location>
        <begin position="194"/>
        <end position="219"/>
    </location>
</feature>
<dbReference type="PANTHER" id="PTHR14196:SF12">
    <property type="entry name" value="ZINC FINGER PROTEIN 208-LIKE"/>
    <property type="match status" value="1"/>
</dbReference>
<sequence length="672" mass="75312">MKSASDNGPGSKVGDGSAGHKVEMVQVESQTKSEDSLDHSINNNNGYIVKGRDGGKDRQEATETNIQDTWRNHDSELRSSDSVSVVAGANSPDSVTWSSGKALFAHMPLDLDERQDQFQQLELHSARASREASDRIWNRSPGEPDQIRLSGGNLADNNSKNMVPPNPAYSSTAPGINLSNTQLPPISVLLTKVQSQSLPESHPHLSQRHSNTTQSYYRRSSSPYIPVSTQYNQNHYGSTPLHKSQQQEKIFYPNDYQKSDHDYPSTSNPYYNEQYNQKYYPLVHYSSAQDSFPNQNQKFSSNLTFQHQNRSADNFNSSIGVRNYENEAEKRMKWHMNAYNRYNTSPNQQELSEMEHPVNFNSIPILPPPYTFQQEQMAESIELKQQQIYEQQQKQQQQQQQKQKQQQQHAPQNLQNSQQLQSQRQSKKIQQRPQFHQHDKHTIQQTQLSQTQQLIAIDPHTHPPEQFSGAQNPTITTVNNNSTSAFIAGTTTSTSKTPANATSIVTTVLVTNEAGNIAQIFKEKPFVCTFCSKSFSRSNDLKRHSLTHTPDAKPYSCRWCHKKFCRPDSVRKHERHVAEGRRVRCTGAAAAVAAAAAAVVVQASAAKGKDKGDAVEIETSESESSESSQSGDGEMDMDGNDDDYNNDDGDSYGGDKMRGNPHVGTIMMRTGT</sequence>
<feature type="compositionally biased region" description="Low complexity" evidence="10">
    <location>
        <begin position="400"/>
        <end position="424"/>
    </location>
</feature>
<dbReference type="Pfam" id="PF00096">
    <property type="entry name" value="zf-C2H2"/>
    <property type="match status" value="1"/>
</dbReference>
<dbReference type="PANTHER" id="PTHR14196">
    <property type="entry name" value="ODD-SKIPPED - RELATED"/>
    <property type="match status" value="1"/>
</dbReference>
<dbReference type="GO" id="GO:0005634">
    <property type="term" value="C:nucleus"/>
    <property type="evidence" value="ECO:0007669"/>
    <property type="project" value="UniProtKB-SubCell"/>
</dbReference>
<keyword evidence="13" id="KW-1185">Reference proteome</keyword>
<dbReference type="AlphaFoldDB" id="A0AAD5XGJ8"/>
<evidence type="ECO:0000256" key="1">
    <source>
        <dbReference type="ARBA" id="ARBA00004123"/>
    </source>
</evidence>
<comment type="caution">
    <text evidence="12">The sequence shown here is derived from an EMBL/GenBank/DDBJ whole genome shotgun (WGS) entry which is preliminary data.</text>
</comment>
<feature type="region of interest" description="Disordered" evidence="10">
    <location>
        <begin position="125"/>
        <end position="174"/>
    </location>
</feature>
<dbReference type="GO" id="GO:0000981">
    <property type="term" value="F:DNA-binding transcription factor activity, RNA polymerase II-specific"/>
    <property type="evidence" value="ECO:0007669"/>
    <property type="project" value="TreeGrafter"/>
</dbReference>
<feature type="compositionally biased region" description="Basic and acidic residues" evidence="10">
    <location>
        <begin position="70"/>
        <end position="79"/>
    </location>
</feature>
<feature type="region of interest" description="Disordered" evidence="10">
    <location>
        <begin position="605"/>
        <end position="672"/>
    </location>
</feature>
<evidence type="ECO:0000313" key="13">
    <source>
        <dbReference type="Proteomes" id="UP001211907"/>
    </source>
</evidence>
<evidence type="ECO:0000256" key="3">
    <source>
        <dbReference type="ARBA" id="ARBA00022737"/>
    </source>
</evidence>
<feature type="domain" description="C2H2-type" evidence="11">
    <location>
        <begin position="526"/>
        <end position="553"/>
    </location>
</feature>
<evidence type="ECO:0000313" key="12">
    <source>
        <dbReference type="EMBL" id="KAJ3122336.1"/>
    </source>
</evidence>
<evidence type="ECO:0000256" key="2">
    <source>
        <dbReference type="ARBA" id="ARBA00022723"/>
    </source>
</evidence>
<keyword evidence="3" id="KW-0677">Repeat</keyword>
<evidence type="ECO:0000256" key="10">
    <source>
        <dbReference type="SAM" id="MobiDB-lite"/>
    </source>
</evidence>
<dbReference type="PROSITE" id="PS00028">
    <property type="entry name" value="ZINC_FINGER_C2H2_1"/>
    <property type="match status" value="1"/>
</dbReference>
<feature type="compositionally biased region" description="Acidic residues" evidence="10">
    <location>
        <begin position="633"/>
        <end position="650"/>
    </location>
</feature>
<protein>
    <recommendedName>
        <fullName evidence="11">C2H2-type domain-containing protein</fullName>
    </recommendedName>
</protein>
<dbReference type="InterPro" id="IPR013087">
    <property type="entry name" value="Znf_C2H2_type"/>
</dbReference>
<proteinExistence type="predicted"/>
<dbReference type="EMBL" id="JADGJH010000817">
    <property type="protein sequence ID" value="KAJ3122336.1"/>
    <property type="molecule type" value="Genomic_DNA"/>
</dbReference>
<feature type="domain" description="C2H2-type" evidence="11">
    <location>
        <begin position="555"/>
        <end position="583"/>
    </location>
</feature>
<feature type="compositionally biased region" description="Basic and acidic residues" evidence="10">
    <location>
        <begin position="50"/>
        <end position="61"/>
    </location>
</feature>
<organism evidence="12 13">
    <name type="scientific">Physocladia obscura</name>
    <dbReference type="NCBI Taxonomy" id="109957"/>
    <lineage>
        <taxon>Eukaryota</taxon>
        <taxon>Fungi</taxon>
        <taxon>Fungi incertae sedis</taxon>
        <taxon>Chytridiomycota</taxon>
        <taxon>Chytridiomycota incertae sedis</taxon>
        <taxon>Chytridiomycetes</taxon>
        <taxon>Chytridiales</taxon>
        <taxon>Chytriomycetaceae</taxon>
        <taxon>Physocladia</taxon>
    </lineage>
</organism>
<dbReference type="GO" id="GO:0008270">
    <property type="term" value="F:zinc ion binding"/>
    <property type="evidence" value="ECO:0007669"/>
    <property type="project" value="UniProtKB-KW"/>
</dbReference>
<evidence type="ECO:0000256" key="8">
    <source>
        <dbReference type="ARBA" id="ARBA00023242"/>
    </source>
</evidence>
<dbReference type="InterPro" id="IPR036236">
    <property type="entry name" value="Znf_C2H2_sf"/>
</dbReference>
<keyword evidence="8" id="KW-0539">Nucleus</keyword>
<feature type="non-terminal residue" evidence="12">
    <location>
        <position position="672"/>
    </location>
</feature>
<feature type="region of interest" description="Disordered" evidence="10">
    <location>
        <begin position="400"/>
        <end position="449"/>
    </location>
</feature>
<dbReference type="GO" id="GO:0000977">
    <property type="term" value="F:RNA polymerase II transcription regulatory region sequence-specific DNA binding"/>
    <property type="evidence" value="ECO:0007669"/>
    <property type="project" value="TreeGrafter"/>
</dbReference>
<name>A0AAD5XGJ8_9FUNG</name>
<evidence type="ECO:0000256" key="5">
    <source>
        <dbReference type="ARBA" id="ARBA00022833"/>
    </source>
</evidence>
<evidence type="ECO:0000256" key="9">
    <source>
        <dbReference type="PROSITE-ProRule" id="PRU00042"/>
    </source>
</evidence>
<feature type="compositionally biased region" description="Basic and acidic residues" evidence="10">
    <location>
        <begin position="125"/>
        <end position="137"/>
    </location>
</feature>
<dbReference type="Gene3D" id="3.30.160.60">
    <property type="entry name" value="Classic Zinc Finger"/>
    <property type="match status" value="1"/>
</dbReference>
<dbReference type="InterPro" id="IPR050717">
    <property type="entry name" value="C2H2-ZF_Transcription_Reg"/>
</dbReference>
<feature type="region of interest" description="Disordered" evidence="10">
    <location>
        <begin position="1"/>
        <end position="85"/>
    </location>
</feature>
<dbReference type="SUPFAM" id="SSF57667">
    <property type="entry name" value="beta-beta-alpha zinc fingers"/>
    <property type="match status" value="1"/>
</dbReference>
<keyword evidence="5" id="KW-0862">Zinc</keyword>
<keyword evidence="4 9" id="KW-0863">Zinc-finger</keyword>
<keyword evidence="2" id="KW-0479">Metal-binding</keyword>
<evidence type="ECO:0000256" key="7">
    <source>
        <dbReference type="ARBA" id="ARBA00023163"/>
    </source>
</evidence>